<dbReference type="HOGENOM" id="CLU_013866_5_1_1"/>
<dbReference type="InParanoid" id="G3JP15"/>
<dbReference type="GO" id="GO:0008270">
    <property type="term" value="F:zinc ion binding"/>
    <property type="evidence" value="ECO:0007669"/>
    <property type="project" value="InterPro"/>
</dbReference>
<evidence type="ECO:0000313" key="3">
    <source>
        <dbReference type="EMBL" id="EGX89625.1"/>
    </source>
</evidence>
<dbReference type="GO" id="GO:0000981">
    <property type="term" value="F:DNA-binding transcription factor activity, RNA polymerase II-specific"/>
    <property type="evidence" value="ECO:0007669"/>
    <property type="project" value="InterPro"/>
</dbReference>
<dbReference type="EMBL" id="JH126404">
    <property type="protein sequence ID" value="EGX89625.1"/>
    <property type="molecule type" value="Genomic_DNA"/>
</dbReference>
<keyword evidence="4" id="KW-1185">Reference proteome</keyword>
<dbReference type="OrthoDB" id="4220372at2759"/>
<feature type="domain" description="Zn(2)-C6 fungal-type" evidence="2">
    <location>
        <begin position="10"/>
        <end position="38"/>
    </location>
</feature>
<dbReference type="SMART" id="SM00066">
    <property type="entry name" value="GAL4"/>
    <property type="match status" value="1"/>
</dbReference>
<protein>
    <submittedName>
        <fullName evidence="3">C6 zinc finger domain protein</fullName>
    </submittedName>
</protein>
<dbReference type="eggNOG" id="ENOG502SJNN">
    <property type="taxonomic scope" value="Eukaryota"/>
</dbReference>
<dbReference type="Proteomes" id="UP000001610">
    <property type="component" value="Unassembled WGS sequence"/>
</dbReference>
<dbReference type="InterPro" id="IPR036864">
    <property type="entry name" value="Zn2-C6_fun-type_DNA-bd_sf"/>
</dbReference>
<dbReference type="InterPro" id="IPR001138">
    <property type="entry name" value="Zn2Cys6_DnaBD"/>
</dbReference>
<dbReference type="SUPFAM" id="SSF57701">
    <property type="entry name" value="Zn2/Cys6 DNA-binding domain"/>
    <property type="match status" value="1"/>
</dbReference>
<sequence length="452" mass="49809">MPFRGRPSTACARCRQRRLNCNHAEPCCSCCARAGVPCPGYRNQLDLRFRDENALAAARALRQVLPGKKKPPPPKRSAPQLAVAAVPPCIAYSVKEAARCHLVSNYMQPRSPKNGELSYLLPLVEMSSRHAAIEAAVNAVAMAAWANIRLSPKAMLKAQSEYTIALAETNKALRSTQGCKKDETLALVVLLSIYESLSRIFQEKPNPPILAQLTQQAAAYRNPDHQVLDRLASAVMQLADLCADAKMHQDHGHKDIIFLAMRLDAELVLALLDIPDRWRYNSLKVPLEDGRPIVKGIWGCDYHEYESLEAAKMWNNYRCARIVLQELIIDTVKGRGFSTDAHYSSVATQCRQTLKQLLEDVCASVPFYFGLPHSSNGEDGGNGSLIGGTGSSGLALMWPLLVAANSGIASREHQEWIAVCLDKIGHSMGHNQAFSMAKLLRERKTTRSLLTS</sequence>
<gene>
    <name evidence="3" type="ORF">CCM_07877</name>
</gene>
<dbReference type="PANTHER" id="PTHR38791">
    <property type="entry name" value="ZN(II)2CYS6 TRANSCRIPTION FACTOR (EUROFUNG)-RELATED-RELATED"/>
    <property type="match status" value="1"/>
</dbReference>
<dbReference type="VEuPathDB" id="FungiDB:CCM_07877"/>
<dbReference type="OMA" id="GAYMPYL"/>
<dbReference type="PROSITE" id="PS50048">
    <property type="entry name" value="ZN2_CY6_FUNGAL_2"/>
    <property type="match status" value="1"/>
</dbReference>
<evidence type="ECO:0000313" key="4">
    <source>
        <dbReference type="Proteomes" id="UP000001610"/>
    </source>
</evidence>
<dbReference type="RefSeq" id="XP_006673080.1">
    <property type="nucleotide sequence ID" value="XM_006673017.1"/>
</dbReference>
<dbReference type="AlphaFoldDB" id="G3JP15"/>
<dbReference type="InterPro" id="IPR053175">
    <property type="entry name" value="DHMBA_Reg_Transcription_Factor"/>
</dbReference>
<reference evidence="3 4" key="1">
    <citation type="journal article" date="2011" name="Genome Biol.">
        <title>Genome sequence of the insect pathogenic fungus Cordyceps militaris, a valued traditional Chinese medicine.</title>
        <authorList>
            <person name="Zheng P."/>
            <person name="Xia Y."/>
            <person name="Xiao G."/>
            <person name="Xiong C."/>
            <person name="Hu X."/>
            <person name="Zhang S."/>
            <person name="Zheng H."/>
            <person name="Huang Y."/>
            <person name="Zhou Y."/>
            <person name="Wang S."/>
            <person name="Zhao G.P."/>
            <person name="Liu X."/>
            <person name="St Leger R.J."/>
            <person name="Wang C."/>
        </authorList>
    </citation>
    <scope>NUCLEOTIDE SEQUENCE [LARGE SCALE GENOMIC DNA]</scope>
    <source>
        <strain evidence="3 4">CM01</strain>
    </source>
</reference>
<dbReference type="KEGG" id="cmt:CCM_07877"/>
<proteinExistence type="predicted"/>
<accession>G3JP15</accession>
<dbReference type="PROSITE" id="PS00463">
    <property type="entry name" value="ZN2_CY6_FUNGAL_1"/>
    <property type="match status" value="1"/>
</dbReference>
<evidence type="ECO:0000259" key="2">
    <source>
        <dbReference type="PROSITE" id="PS50048"/>
    </source>
</evidence>
<keyword evidence="1" id="KW-0539">Nucleus</keyword>
<dbReference type="Gene3D" id="4.10.240.10">
    <property type="entry name" value="Zn(2)-C6 fungal-type DNA-binding domain"/>
    <property type="match status" value="1"/>
</dbReference>
<dbReference type="CDD" id="cd00067">
    <property type="entry name" value="GAL4"/>
    <property type="match status" value="1"/>
</dbReference>
<evidence type="ECO:0000256" key="1">
    <source>
        <dbReference type="ARBA" id="ARBA00023242"/>
    </source>
</evidence>
<dbReference type="GeneID" id="18169887"/>
<organism evidence="3 4">
    <name type="scientific">Cordyceps militaris (strain CM01)</name>
    <name type="common">Caterpillar fungus</name>
    <dbReference type="NCBI Taxonomy" id="983644"/>
    <lineage>
        <taxon>Eukaryota</taxon>
        <taxon>Fungi</taxon>
        <taxon>Dikarya</taxon>
        <taxon>Ascomycota</taxon>
        <taxon>Pezizomycotina</taxon>
        <taxon>Sordariomycetes</taxon>
        <taxon>Hypocreomycetidae</taxon>
        <taxon>Hypocreales</taxon>
        <taxon>Cordycipitaceae</taxon>
        <taxon>Cordyceps</taxon>
    </lineage>
</organism>
<name>G3JP15_CORMM</name>